<evidence type="ECO:0000313" key="3">
    <source>
        <dbReference type="Proteomes" id="UP000199468"/>
    </source>
</evidence>
<dbReference type="RefSeq" id="WP_091861384.1">
    <property type="nucleotide sequence ID" value="NZ_FNBZ01000008.1"/>
</dbReference>
<comment type="caution">
    <text evidence="2">The sequence shown here is derived from an EMBL/GenBank/DDBJ whole genome shotgun (WGS) entry which is preliminary data.</text>
</comment>
<feature type="signal peptide" evidence="1">
    <location>
        <begin position="1"/>
        <end position="19"/>
    </location>
</feature>
<evidence type="ECO:0000256" key="1">
    <source>
        <dbReference type="SAM" id="SignalP"/>
    </source>
</evidence>
<keyword evidence="1" id="KW-0732">Signal</keyword>
<accession>A0ABY0P5V5</accession>
<protein>
    <recommendedName>
        <fullName evidence="4">HdeA/HdeB family protein</fullName>
    </recommendedName>
</protein>
<evidence type="ECO:0008006" key="4">
    <source>
        <dbReference type="Google" id="ProtNLM"/>
    </source>
</evidence>
<organism evidence="2 3">
    <name type="scientific">Bosea robiniae</name>
    <dbReference type="NCBI Taxonomy" id="1036780"/>
    <lineage>
        <taxon>Bacteria</taxon>
        <taxon>Pseudomonadati</taxon>
        <taxon>Pseudomonadota</taxon>
        <taxon>Alphaproteobacteria</taxon>
        <taxon>Hyphomicrobiales</taxon>
        <taxon>Boseaceae</taxon>
        <taxon>Bosea</taxon>
    </lineage>
</organism>
<dbReference type="Proteomes" id="UP000199468">
    <property type="component" value="Unassembled WGS sequence"/>
</dbReference>
<gene>
    <name evidence="2" type="ORF">SAMN05421844_108276</name>
</gene>
<sequence length="106" mass="11713">MVRLATVAALWILACPAAATSEVLRQGEFLQDYITCEAWMKREAADAEMHGLIGRWVIDALRHGSPSRLSRYGDGEVLDAVERQCRAQPTKTLTVATFLAGLRLPE</sequence>
<name>A0ABY0P5V5_9HYPH</name>
<keyword evidence="3" id="KW-1185">Reference proteome</keyword>
<dbReference type="EMBL" id="FNBZ01000008">
    <property type="protein sequence ID" value="SDH43751.1"/>
    <property type="molecule type" value="Genomic_DNA"/>
</dbReference>
<dbReference type="PROSITE" id="PS51257">
    <property type="entry name" value="PROKAR_LIPOPROTEIN"/>
    <property type="match status" value="1"/>
</dbReference>
<feature type="chain" id="PRO_5045109377" description="HdeA/HdeB family protein" evidence="1">
    <location>
        <begin position="20"/>
        <end position="106"/>
    </location>
</feature>
<proteinExistence type="predicted"/>
<evidence type="ECO:0000313" key="2">
    <source>
        <dbReference type="EMBL" id="SDH43751.1"/>
    </source>
</evidence>
<reference evidence="2 3" key="1">
    <citation type="submission" date="2016-10" db="EMBL/GenBank/DDBJ databases">
        <authorList>
            <person name="Varghese N."/>
            <person name="Submissions S."/>
        </authorList>
    </citation>
    <scope>NUCLEOTIDE SEQUENCE [LARGE SCALE GENOMIC DNA]</scope>
    <source>
        <strain evidence="2 3">DSM 26672</strain>
    </source>
</reference>